<dbReference type="PANTHER" id="PTHR46560:SF5">
    <property type="entry name" value="CYPHER, ISOFORM B"/>
    <property type="match status" value="1"/>
</dbReference>
<accession>A0A8X6TG56</accession>
<dbReference type="InterPro" id="IPR001507">
    <property type="entry name" value="ZP_dom"/>
</dbReference>
<sequence>MEAFFRLMGIPIFNSSLARSIVLCLIVITVPTEGVVSNRANLTGECDQTSMYATFKFQRVFQGSIFISHYYFDEGCRFIFRSSNESELTVRFSMQLCGFSIVESGRKTFAKTSITVQHHHMLQTIFDKCYYIACEVPDRQNETTTANAARPRPRNSEFKILDERPFFSFMFHLKSGYRLFGNVGEPYESNVYFVVSIRSKGAKYRDMVVQNCFTYDTFLLNNRTTMFQLSNFYGCPDPSCAFPSFSISNRTNDSFDMKAYTVVQNHTVLFKKRLYFSCAVTLCENACPVHCNGSEPLTQLQWSDVVKQMIVRRKDDVATPETLSMRNGTVTE</sequence>
<dbReference type="OrthoDB" id="6435920at2759"/>
<name>A0A8X6TG56_NEPPI</name>
<dbReference type="EMBL" id="BMAW01104236">
    <property type="protein sequence ID" value="GFT13308.1"/>
    <property type="molecule type" value="Genomic_DNA"/>
</dbReference>
<feature type="signal peptide" evidence="1">
    <location>
        <begin position="1"/>
        <end position="34"/>
    </location>
</feature>
<evidence type="ECO:0000256" key="1">
    <source>
        <dbReference type="SAM" id="SignalP"/>
    </source>
</evidence>
<proteinExistence type="predicted"/>
<dbReference type="Proteomes" id="UP000887013">
    <property type="component" value="Unassembled WGS sequence"/>
</dbReference>
<evidence type="ECO:0000259" key="2">
    <source>
        <dbReference type="PROSITE" id="PS51034"/>
    </source>
</evidence>
<protein>
    <submittedName>
        <fullName evidence="3">ZP domain-containing protein</fullName>
    </submittedName>
</protein>
<dbReference type="InterPro" id="IPR056953">
    <property type="entry name" value="CUT_N"/>
</dbReference>
<feature type="domain" description="ZP" evidence="2">
    <location>
        <begin position="45"/>
        <end position="298"/>
    </location>
</feature>
<organism evidence="3 4">
    <name type="scientific">Nephila pilipes</name>
    <name type="common">Giant wood spider</name>
    <name type="synonym">Nephila maculata</name>
    <dbReference type="NCBI Taxonomy" id="299642"/>
    <lineage>
        <taxon>Eukaryota</taxon>
        <taxon>Metazoa</taxon>
        <taxon>Ecdysozoa</taxon>
        <taxon>Arthropoda</taxon>
        <taxon>Chelicerata</taxon>
        <taxon>Arachnida</taxon>
        <taxon>Araneae</taxon>
        <taxon>Araneomorphae</taxon>
        <taxon>Entelegynae</taxon>
        <taxon>Araneoidea</taxon>
        <taxon>Nephilidae</taxon>
        <taxon>Nephila</taxon>
    </lineage>
</organism>
<gene>
    <name evidence="3" type="primary">AVEN_54103_1</name>
    <name evidence="3" type="ORF">NPIL_521131</name>
</gene>
<keyword evidence="4" id="KW-1185">Reference proteome</keyword>
<feature type="chain" id="PRO_5036484653" evidence="1">
    <location>
        <begin position="35"/>
        <end position="332"/>
    </location>
</feature>
<dbReference type="Pfam" id="PF25057">
    <property type="entry name" value="CUT_N"/>
    <property type="match status" value="1"/>
</dbReference>
<reference evidence="3" key="1">
    <citation type="submission" date="2020-08" db="EMBL/GenBank/DDBJ databases">
        <title>Multicomponent nature underlies the extraordinary mechanical properties of spider dragline silk.</title>
        <authorList>
            <person name="Kono N."/>
            <person name="Nakamura H."/>
            <person name="Mori M."/>
            <person name="Yoshida Y."/>
            <person name="Ohtoshi R."/>
            <person name="Malay A.D."/>
            <person name="Moran D.A.P."/>
            <person name="Tomita M."/>
            <person name="Numata K."/>
            <person name="Arakawa K."/>
        </authorList>
    </citation>
    <scope>NUCLEOTIDE SEQUENCE</scope>
</reference>
<evidence type="ECO:0000313" key="4">
    <source>
        <dbReference type="Proteomes" id="UP000887013"/>
    </source>
</evidence>
<dbReference type="PROSITE" id="PS51034">
    <property type="entry name" value="ZP_2"/>
    <property type="match status" value="1"/>
</dbReference>
<dbReference type="PANTHER" id="PTHR46560">
    <property type="entry name" value="CYPHER, ISOFORM B"/>
    <property type="match status" value="1"/>
</dbReference>
<keyword evidence="1" id="KW-0732">Signal</keyword>
<dbReference type="SMART" id="SM00241">
    <property type="entry name" value="ZP"/>
    <property type="match status" value="1"/>
</dbReference>
<dbReference type="AlphaFoldDB" id="A0A8X6TG56"/>
<evidence type="ECO:0000313" key="3">
    <source>
        <dbReference type="EMBL" id="GFT13308.1"/>
    </source>
</evidence>
<comment type="caution">
    <text evidence="3">The sequence shown here is derived from an EMBL/GenBank/DDBJ whole genome shotgun (WGS) entry which is preliminary data.</text>
</comment>